<evidence type="ECO:0000313" key="2">
    <source>
        <dbReference type="Proteomes" id="UP000838821"/>
    </source>
</evidence>
<sequence length="55" mass="7066">MTSFWINVWRKVIRRYHKFMHDYNYILYRDCLDAQMKITLFQKMIHHRMKIDENS</sequence>
<evidence type="ECO:0000313" key="1">
    <source>
        <dbReference type="EMBL" id="CAH1207672.1"/>
    </source>
</evidence>
<accession>A0ABN8GHE7</accession>
<gene>
    <name evidence="1" type="ORF">PAECIP111891_03068</name>
</gene>
<name>A0ABN8GHE7_9BACL</name>
<reference evidence="1" key="1">
    <citation type="submission" date="2022-01" db="EMBL/GenBank/DDBJ databases">
        <authorList>
            <person name="Criscuolo A."/>
        </authorList>
    </citation>
    <scope>NUCLEOTIDE SEQUENCE</scope>
    <source>
        <strain evidence="1">CIP111891</strain>
    </source>
</reference>
<proteinExistence type="predicted"/>
<protein>
    <submittedName>
        <fullName evidence="1">Uncharacterized protein</fullName>
    </submittedName>
</protein>
<comment type="caution">
    <text evidence="1">The sequence shown here is derived from an EMBL/GenBank/DDBJ whole genome shotgun (WGS) entry which is preliminary data.</text>
</comment>
<dbReference type="EMBL" id="CAKMMW010000008">
    <property type="protein sequence ID" value="CAH1207672.1"/>
    <property type="molecule type" value="Genomic_DNA"/>
</dbReference>
<organism evidence="1 2">
    <name type="scientific">Paenibacillus allorhizoplanae</name>
    <dbReference type="NCBI Taxonomy" id="2905648"/>
    <lineage>
        <taxon>Bacteria</taxon>
        <taxon>Bacillati</taxon>
        <taxon>Bacillota</taxon>
        <taxon>Bacilli</taxon>
        <taxon>Bacillales</taxon>
        <taxon>Paenibacillaceae</taxon>
        <taxon>Paenibacillus</taxon>
    </lineage>
</organism>
<keyword evidence="2" id="KW-1185">Reference proteome</keyword>
<dbReference type="Proteomes" id="UP000838821">
    <property type="component" value="Unassembled WGS sequence"/>
</dbReference>